<gene>
    <name evidence="3" type="ORF">PPENT_87.1.T0560031</name>
</gene>
<evidence type="ECO:0000256" key="1">
    <source>
        <dbReference type="SAM" id="Phobius"/>
    </source>
</evidence>
<sequence>MFIILSVLTQLSYGCSVWANDTFYITATPGEKVDIKLDEIFRDKNIQQYTISPTSELYQLSNPLSLIQQSQYNQIEPRELIASKLYKSSGYLDITNQITILSKAQNKYFIEYSSLMFENTPDIDIVQQVNVKVDSICYDTVQVDLLYIIECNNVDGDYFAILNKDQVQYMTIINSQRQQRKLDQLDKFILRNLYYSLELYQLQDNQLVLISTLNTELLRQLTKDDKFDLLIVDFKFHTNQQITILNQKGQFICLKYMNQQNQWELYEYLQTQTNLPYAYDYSWKYLQLVIISDKIIYLRQISTWTQKDNLNFDPNNKVQLLQNYIIIQKLNSLQILNFNFKEIQSIDIQTQGFLNSYPAFDSFLFFDYQNFYAYTINQENQQILRFQSNQLINEYQLFKIQKQTPYKLCEIKCYYKVVDIATKDIYQQVQVSNSFFKGGLLLDEQQSLQFTQPFVGQNLKLEFTPNQFMTVQFSRSKKVEILYSGDPKDIIYRKIIPEIGQTSFIEQNNDLQITGYLCNLIEQQFQCKTFIQTHDFIKLQDSPLQTWFAQFYTYLAIGKDKNVDLYCNCNDQIQISLLTTLVMDGNIKEIKHSFSYLLILVDQELLVYQINNSKQRLVFRHLAEKVYTSANLDQVWIYSKKTLYLFDISDNTKLLWFTYLKDYDDIEVGVSQNQFLLLAKRDNLYQGFVYDYQNLKYAYILKQLDLSGYTELKLCLSCNSNSKFIYLEAQKNGNHVLLIYRLDQIAINSLFIEFTILANSQITSNEQNLFITNSQMLSQYIIQNQDSSSISIEIDQNYQQVKNCEIIKLNGKVSNSDKNQEIKDIPISLINRGINIFGIENELNFNYEKDGNNSHCFDLGQSWYSGQAFEIDLQQQGNGDIKLQKTLIKQEQSIEYSQSIMEYDNNTLIQLISNKIIFISKQDFQIIEYQLDNQYQFINILYIQSNLIYLQAIFNKQYFIKLLQFKDSQIILQNGQITYNYYIKKAFLNQDRFFTWIYNYAIAYDTKNDPTNLNEFEVIQRVFPSFYPVSLEFKHVKDQIYYFFFISQSAQLEIAAYEIVKNSQKNFFLDYHTADNLKLQGMFFPLDYTCSGMVMTENQVVISLNNSISYAFNYQIACQDNYLCQITQFSYKNSYQQYGSWSLKNEYPSLFVSENILSIIYQSEKDHELLLYDLNDNSNKTGPISAIAYLKSKNLEDQKIVQSFVYNYKEQLHLLSSAEDKQKLQHYIIRRSPQICIEKQSISQNVNISLKNQNQEKLVNLKLNIDQIKSDSSHFKIWIILVIVLVIVIVGISVIIYCQKKRRRLVKQNLLIED</sequence>
<dbReference type="OrthoDB" id="302601at2759"/>
<organism evidence="3 4">
    <name type="scientific">Paramecium pentaurelia</name>
    <dbReference type="NCBI Taxonomy" id="43138"/>
    <lineage>
        <taxon>Eukaryota</taxon>
        <taxon>Sar</taxon>
        <taxon>Alveolata</taxon>
        <taxon>Ciliophora</taxon>
        <taxon>Intramacronucleata</taxon>
        <taxon>Oligohymenophorea</taxon>
        <taxon>Peniculida</taxon>
        <taxon>Parameciidae</taxon>
        <taxon>Paramecium</taxon>
    </lineage>
</organism>
<keyword evidence="1" id="KW-0812">Transmembrane</keyword>
<evidence type="ECO:0000313" key="3">
    <source>
        <dbReference type="EMBL" id="CAD8171994.1"/>
    </source>
</evidence>
<evidence type="ECO:0008006" key="5">
    <source>
        <dbReference type="Google" id="ProtNLM"/>
    </source>
</evidence>
<accession>A0A8S1V5F6</accession>
<feature type="transmembrane region" description="Helical" evidence="1">
    <location>
        <begin position="1277"/>
        <end position="1298"/>
    </location>
</feature>
<comment type="caution">
    <text evidence="3">The sequence shown here is derived from an EMBL/GenBank/DDBJ whole genome shotgun (WGS) entry which is preliminary data.</text>
</comment>
<keyword evidence="4" id="KW-1185">Reference proteome</keyword>
<dbReference type="EMBL" id="CAJJDO010000056">
    <property type="protein sequence ID" value="CAD8171994.1"/>
    <property type="molecule type" value="Genomic_DNA"/>
</dbReference>
<proteinExistence type="predicted"/>
<keyword evidence="2" id="KW-0732">Signal</keyword>
<feature type="chain" id="PRO_5035853659" description="Transmembrane protein" evidence="2">
    <location>
        <begin position="20"/>
        <end position="1314"/>
    </location>
</feature>
<dbReference type="Proteomes" id="UP000689195">
    <property type="component" value="Unassembled WGS sequence"/>
</dbReference>
<protein>
    <recommendedName>
        <fullName evidence="5">Transmembrane protein</fullName>
    </recommendedName>
</protein>
<reference evidence="3" key="1">
    <citation type="submission" date="2021-01" db="EMBL/GenBank/DDBJ databases">
        <authorList>
            <consortium name="Genoscope - CEA"/>
            <person name="William W."/>
        </authorList>
    </citation>
    <scope>NUCLEOTIDE SEQUENCE</scope>
</reference>
<keyword evidence="1" id="KW-0472">Membrane</keyword>
<name>A0A8S1V5F6_9CILI</name>
<feature type="signal peptide" evidence="2">
    <location>
        <begin position="1"/>
        <end position="19"/>
    </location>
</feature>
<evidence type="ECO:0000256" key="2">
    <source>
        <dbReference type="SAM" id="SignalP"/>
    </source>
</evidence>
<evidence type="ECO:0000313" key="4">
    <source>
        <dbReference type="Proteomes" id="UP000689195"/>
    </source>
</evidence>
<keyword evidence="1" id="KW-1133">Transmembrane helix</keyword>